<dbReference type="AlphaFoldDB" id="B1YMI6"/>
<organism evidence="1 2">
    <name type="scientific">Exiguobacterium sibiricum (strain DSM 17290 / CCUG 55495 / CIP 109462 / JCM 13490 / 255-15)</name>
    <dbReference type="NCBI Taxonomy" id="262543"/>
    <lineage>
        <taxon>Bacteria</taxon>
        <taxon>Bacillati</taxon>
        <taxon>Bacillota</taxon>
        <taxon>Bacilli</taxon>
        <taxon>Bacillales</taxon>
        <taxon>Bacillales Family XII. Incertae Sedis</taxon>
        <taxon>Exiguobacterium</taxon>
    </lineage>
</organism>
<accession>B1YMI6</accession>
<dbReference type="OrthoDB" id="2354296at2"/>
<name>B1YMI6_EXIS2</name>
<dbReference type="Proteomes" id="UP000001681">
    <property type="component" value="Chromosome"/>
</dbReference>
<protein>
    <submittedName>
        <fullName evidence="1">Uncharacterized protein</fullName>
    </submittedName>
</protein>
<reference evidence="1 2" key="2">
    <citation type="journal article" date="2008" name="BMC Genomics">
        <title>Architecture of thermal adaptation in an Exiguobacterium sibiricum strain isolated from 3 million year old permafrost: a genome and transcriptome approach.</title>
        <authorList>
            <person name="Rodrigues D.F."/>
            <person name="Ivanova N."/>
            <person name="He Z."/>
            <person name="Huebner M."/>
            <person name="Zhou J."/>
            <person name="Tiedje J.M."/>
        </authorList>
    </citation>
    <scope>NUCLEOTIDE SEQUENCE [LARGE SCALE GENOMIC DNA]</scope>
    <source>
        <strain evidence="2">DSM 17290 / CIP 109462 / JCM 13490 / 255-15</strain>
    </source>
</reference>
<evidence type="ECO:0000313" key="1">
    <source>
        <dbReference type="EMBL" id="ACB62046.1"/>
    </source>
</evidence>
<dbReference type="STRING" id="262543.Exig_2597"/>
<reference evidence="2" key="3">
    <citation type="submission" date="2008-04" db="EMBL/GenBank/DDBJ databases">
        <title>Complete sequence of chromosome of Exiguobacterium sibiricum 255-15.</title>
        <authorList>
            <consortium name="US DOE Joint Genome Institute"/>
            <person name="Copeland A."/>
            <person name="Lucas S."/>
            <person name="Lapidus A."/>
            <person name="Glavina del Rio T."/>
            <person name="Dalin E."/>
            <person name="Tice H."/>
            <person name="Bruce D."/>
            <person name="Goodwin L."/>
            <person name="Pitluck S."/>
            <person name="Kiss H."/>
            <person name="Chertkov O."/>
            <person name="Monk C."/>
            <person name="Brettin T."/>
            <person name="Detter J.C."/>
            <person name="Han C."/>
            <person name="Kuske C.R."/>
            <person name="Schmutz J."/>
            <person name="Larimer F."/>
            <person name="Land M."/>
            <person name="Hauser L."/>
            <person name="Kyrpides N."/>
            <person name="Mikhailova N."/>
            <person name="Vishnivetskaya T."/>
            <person name="Rodrigues D.F."/>
            <person name="Gilichinsky D."/>
            <person name="Tiedje J."/>
            <person name="Richardson P."/>
        </authorList>
    </citation>
    <scope>NUCLEOTIDE SEQUENCE [LARGE SCALE GENOMIC DNA]</scope>
    <source>
        <strain evidence="2">DSM 17290 / CIP 109462 / JCM 13490 / 255-15</strain>
    </source>
</reference>
<dbReference type="HOGENOM" id="CLU_1935036_0_0_9"/>
<proteinExistence type="predicted"/>
<dbReference type="EMBL" id="CP001022">
    <property type="protein sequence ID" value="ACB62046.1"/>
    <property type="molecule type" value="Genomic_DNA"/>
</dbReference>
<reference evidence="1 2" key="1">
    <citation type="journal article" date="2006" name="Extremophiles">
        <title>Characterization of Exiguobacterium isolates from the Siberian permafrost. Description of Exiguobacterium sibiricum sp. nov.</title>
        <authorList>
            <person name="Rodrigues D.F."/>
            <person name="Goris J."/>
            <person name="Vishnivetskaya T."/>
            <person name="Gilichinsky D."/>
            <person name="Thomashow M.F."/>
            <person name="Tiedje J.M."/>
        </authorList>
    </citation>
    <scope>NUCLEOTIDE SEQUENCE [LARGE SCALE GENOMIC DNA]</scope>
    <source>
        <strain evidence="2">DSM 17290 / CIP 109462 / JCM 13490 / 255-15</strain>
    </source>
</reference>
<dbReference type="eggNOG" id="ENOG5032S3G">
    <property type="taxonomic scope" value="Bacteria"/>
</dbReference>
<evidence type="ECO:0000313" key="2">
    <source>
        <dbReference type="Proteomes" id="UP000001681"/>
    </source>
</evidence>
<dbReference type="RefSeq" id="WP_012371462.1">
    <property type="nucleotide sequence ID" value="NC_010556.1"/>
</dbReference>
<sequence>MNPSTGTSIEEIVSRNLQVYLETIGKTHKWVYERAGMSKPTFYNLLKGKGDIKGGITRLNRVFRITDPTYFYQQDFKVPVSIHDLQNTATLKQQAAANYHAFGPSPVMDETFETLEEIITMLDVLHSFDEVEA</sequence>
<keyword evidence="2" id="KW-1185">Reference proteome</keyword>
<gene>
    <name evidence="1" type="ordered locus">Exig_2597</name>
</gene>
<dbReference type="KEGG" id="esi:Exig_2597"/>